<keyword evidence="1" id="KW-0812">Transmembrane</keyword>
<evidence type="ECO:0000313" key="3">
    <source>
        <dbReference type="Proteomes" id="UP000280406"/>
    </source>
</evidence>
<name>A0AB74DQW3_STRSA</name>
<evidence type="ECO:0000256" key="1">
    <source>
        <dbReference type="SAM" id="Phobius"/>
    </source>
</evidence>
<dbReference type="Proteomes" id="UP000280406">
    <property type="component" value="Unassembled WGS sequence"/>
</dbReference>
<sequence length="70" mass="7727">MSRNVITRILRGISLFALLSLFLLIFSNLVLAHVYHIPLMGDTIKTVAGLLSGSLLLTVIYEADDKQKKA</sequence>
<dbReference type="AlphaFoldDB" id="A0AB74DQW3"/>
<evidence type="ECO:0000313" key="2">
    <source>
        <dbReference type="EMBL" id="RSI53424.1"/>
    </source>
</evidence>
<feature type="transmembrane region" description="Helical" evidence="1">
    <location>
        <begin position="42"/>
        <end position="61"/>
    </location>
</feature>
<accession>A0AB74DQW3</accession>
<reference evidence="2 3" key="1">
    <citation type="submission" date="2018-11" db="EMBL/GenBank/DDBJ databases">
        <title>Species Designations Belie Phenotypic and Genotypic Heterogeneity in Oral Streptococci.</title>
        <authorList>
            <person name="Velsko I."/>
        </authorList>
    </citation>
    <scope>NUCLEOTIDE SEQUENCE [LARGE SCALE GENOMIC DNA]</scope>
    <source>
        <strain evidence="2 3">BCC37</strain>
    </source>
</reference>
<organism evidence="2 3">
    <name type="scientific">Streptococcus sanguinis</name>
    <dbReference type="NCBI Taxonomy" id="1305"/>
    <lineage>
        <taxon>Bacteria</taxon>
        <taxon>Bacillati</taxon>
        <taxon>Bacillota</taxon>
        <taxon>Bacilli</taxon>
        <taxon>Lactobacillales</taxon>
        <taxon>Streptococcaceae</taxon>
        <taxon>Streptococcus</taxon>
    </lineage>
</organism>
<gene>
    <name evidence="2" type="ORF">D8869_03025</name>
</gene>
<proteinExistence type="predicted"/>
<comment type="caution">
    <text evidence="2">The sequence shown here is derived from an EMBL/GenBank/DDBJ whole genome shotgun (WGS) entry which is preliminary data.</text>
</comment>
<dbReference type="EMBL" id="RJND01000002">
    <property type="protein sequence ID" value="RSI53424.1"/>
    <property type="molecule type" value="Genomic_DNA"/>
</dbReference>
<protein>
    <submittedName>
        <fullName evidence="2">Uncharacterized protein</fullName>
    </submittedName>
</protein>
<dbReference type="RefSeq" id="WP_002912368.1">
    <property type="nucleotide sequence ID" value="NZ_CP071415.1"/>
</dbReference>
<keyword evidence="1" id="KW-1133">Transmembrane helix</keyword>
<keyword evidence="1" id="KW-0472">Membrane</keyword>